<protein>
    <submittedName>
        <fullName evidence="1">Uncharacterized protein</fullName>
    </submittedName>
</protein>
<dbReference type="EMBL" id="FWYF01000001">
    <property type="protein sequence ID" value="SMD32689.1"/>
    <property type="molecule type" value="Genomic_DNA"/>
</dbReference>
<dbReference type="AlphaFoldDB" id="A0A1W2G7M8"/>
<dbReference type="Proteomes" id="UP000192472">
    <property type="component" value="Unassembled WGS sequence"/>
</dbReference>
<accession>A0A1W2G7M8</accession>
<reference evidence="1 2" key="1">
    <citation type="submission" date="2017-04" db="EMBL/GenBank/DDBJ databases">
        <authorList>
            <person name="Afonso C.L."/>
            <person name="Miller P.J."/>
            <person name="Scott M.A."/>
            <person name="Spackman E."/>
            <person name="Goraichik I."/>
            <person name="Dimitrov K.M."/>
            <person name="Suarez D.L."/>
            <person name="Swayne D.E."/>
        </authorList>
    </citation>
    <scope>NUCLEOTIDE SEQUENCE [LARGE SCALE GENOMIC DNA]</scope>
    <source>
        <strain evidence="1 2">DSM 26133</strain>
    </source>
</reference>
<organism evidence="1 2">
    <name type="scientific">Reichenbachiella faecimaris</name>
    <dbReference type="NCBI Taxonomy" id="692418"/>
    <lineage>
        <taxon>Bacteria</taxon>
        <taxon>Pseudomonadati</taxon>
        <taxon>Bacteroidota</taxon>
        <taxon>Cytophagia</taxon>
        <taxon>Cytophagales</taxon>
        <taxon>Reichenbachiellaceae</taxon>
        <taxon>Reichenbachiella</taxon>
    </lineage>
</organism>
<evidence type="ECO:0000313" key="1">
    <source>
        <dbReference type="EMBL" id="SMD32689.1"/>
    </source>
</evidence>
<dbReference type="STRING" id="692418.SAMN04488029_1040"/>
<proteinExistence type="predicted"/>
<gene>
    <name evidence="1" type="ORF">SAMN04488029_1040</name>
</gene>
<sequence>MMRFWLTTNFLIQSTISQYGLQVAGIEELLNEFWDLRVVDIKISVLCIKLLVVCTN</sequence>
<evidence type="ECO:0000313" key="2">
    <source>
        <dbReference type="Proteomes" id="UP000192472"/>
    </source>
</evidence>
<name>A0A1W2G7M8_REIFA</name>
<keyword evidence="2" id="KW-1185">Reference proteome</keyword>